<dbReference type="HOGENOM" id="CLU_1536288_0_0_1"/>
<dbReference type="EMBL" id="ABJB010125517">
    <property type="status" value="NOT_ANNOTATED_CDS"/>
    <property type="molecule type" value="Genomic_DNA"/>
</dbReference>
<keyword evidence="7" id="KW-0573">Peptidoglycan synthesis</keyword>
<evidence type="ECO:0000256" key="1">
    <source>
        <dbReference type="ARBA" id="ARBA00004651"/>
    </source>
</evidence>
<dbReference type="Proteomes" id="UP000001555">
    <property type="component" value="Unassembled WGS sequence"/>
</dbReference>
<keyword evidence="4 11" id="KW-0812">Transmembrane</keyword>
<keyword evidence="3" id="KW-1003">Cell membrane</keyword>
<dbReference type="PANTHER" id="PTHR30081:SF1">
    <property type="entry name" value="PROTEIN TRANSLOCASE SUBUNIT SECD"/>
    <property type="match status" value="1"/>
</dbReference>
<evidence type="ECO:0000256" key="6">
    <source>
        <dbReference type="ARBA" id="ARBA00022960"/>
    </source>
</evidence>
<evidence type="ECO:0000256" key="9">
    <source>
        <dbReference type="ARBA" id="ARBA00023010"/>
    </source>
</evidence>
<name>B7P675_IXOSC</name>
<dbReference type="AlphaFoldDB" id="B7P675"/>
<keyword evidence="5" id="KW-0653">Protein transport</keyword>
<dbReference type="EMBL" id="ABJB010052677">
    <property type="status" value="NOT_ANNOTATED_CDS"/>
    <property type="molecule type" value="Genomic_DNA"/>
</dbReference>
<evidence type="ECO:0000256" key="8">
    <source>
        <dbReference type="ARBA" id="ARBA00022989"/>
    </source>
</evidence>
<feature type="non-terminal residue" evidence="12">
    <location>
        <position position="175"/>
    </location>
</feature>
<evidence type="ECO:0000256" key="5">
    <source>
        <dbReference type="ARBA" id="ARBA00022927"/>
    </source>
</evidence>
<reference evidence="12 14" key="1">
    <citation type="submission" date="2008-03" db="EMBL/GenBank/DDBJ databases">
        <title>Annotation of Ixodes scapularis.</title>
        <authorList>
            <consortium name="Ixodes scapularis Genome Project Consortium"/>
            <person name="Caler E."/>
            <person name="Hannick L.I."/>
            <person name="Bidwell S."/>
            <person name="Joardar V."/>
            <person name="Thiagarajan M."/>
            <person name="Amedeo P."/>
            <person name="Galinsky K.J."/>
            <person name="Schobel S."/>
            <person name="Inman J."/>
            <person name="Hostetler J."/>
            <person name="Miller J."/>
            <person name="Hammond M."/>
            <person name="Megy K."/>
            <person name="Lawson D."/>
            <person name="Kodira C."/>
            <person name="Sutton G."/>
            <person name="Meyer J."/>
            <person name="Hill C.A."/>
            <person name="Birren B."/>
            <person name="Nene V."/>
            <person name="Collins F."/>
            <person name="Alarcon-Chaidez F."/>
            <person name="Wikel S."/>
            <person name="Strausberg R."/>
        </authorList>
    </citation>
    <scope>NUCLEOTIDE SEQUENCE [LARGE SCALE GENOMIC DNA]</scope>
    <source>
        <strain evidence="14">Wikel</strain>
        <strain evidence="12">Wikel colony</strain>
    </source>
</reference>
<gene>
    <name evidence="12" type="ORF">IscW_ISCW016031</name>
</gene>
<feature type="non-terminal residue" evidence="12">
    <location>
        <position position="1"/>
    </location>
</feature>
<keyword evidence="10 11" id="KW-0472">Membrane</keyword>
<keyword evidence="9" id="KW-0811">Translocation</keyword>
<dbReference type="EnsemblMetazoa" id="ISCW016031-RA">
    <property type="protein sequence ID" value="ISCW016031-PA"/>
    <property type="gene ID" value="ISCW016031"/>
</dbReference>
<evidence type="ECO:0000256" key="11">
    <source>
        <dbReference type="SAM" id="Phobius"/>
    </source>
</evidence>
<dbReference type="Pfam" id="PF03023">
    <property type="entry name" value="MurJ"/>
    <property type="match status" value="1"/>
</dbReference>
<reference evidence="13" key="2">
    <citation type="submission" date="2020-05" db="UniProtKB">
        <authorList>
            <consortium name="EnsemblMetazoa"/>
        </authorList>
    </citation>
    <scope>IDENTIFICATION</scope>
    <source>
        <strain evidence="13">wikel</strain>
    </source>
</reference>
<evidence type="ECO:0000256" key="4">
    <source>
        <dbReference type="ARBA" id="ARBA00022692"/>
    </source>
</evidence>
<dbReference type="InterPro" id="IPR004268">
    <property type="entry name" value="MurJ"/>
</dbReference>
<feature type="transmembrane region" description="Helical" evidence="11">
    <location>
        <begin position="30"/>
        <end position="47"/>
    </location>
</feature>
<evidence type="ECO:0000256" key="10">
    <source>
        <dbReference type="ARBA" id="ARBA00023136"/>
    </source>
</evidence>
<evidence type="ECO:0000313" key="14">
    <source>
        <dbReference type="Proteomes" id="UP000001555"/>
    </source>
</evidence>
<dbReference type="EMBL" id="DS644550">
    <property type="protein sequence ID" value="EEC02097.1"/>
    <property type="molecule type" value="Genomic_DNA"/>
</dbReference>
<dbReference type="GO" id="GO:0015031">
    <property type="term" value="P:protein transport"/>
    <property type="evidence" value="ECO:0007669"/>
    <property type="project" value="UniProtKB-KW"/>
</dbReference>
<evidence type="ECO:0000313" key="13">
    <source>
        <dbReference type="EnsemblMetazoa" id="ISCW016031-PA"/>
    </source>
</evidence>
<dbReference type="GO" id="GO:0008360">
    <property type="term" value="P:regulation of cell shape"/>
    <property type="evidence" value="ECO:0007669"/>
    <property type="project" value="UniProtKB-KW"/>
</dbReference>
<feature type="transmembrane region" description="Helical" evidence="11">
    <location>
        <begin position="137"/>
        <end position="162"/>
    </location>
</feature>
<dbReference type="SUPFAM" id="SSF82866">
    <property type="entry name" value="Multidrug efflux transporter AcrB transmembrane domain"/>
    <property type="match status" value="1"/>
</dbReference>
<proteinExistence type="predicted"/>
<dbReference type="PaxDb" id="6945-B7P675"/>
<keyword evidence="6" id="KW-0133">Cell shape</keyword>
<dbReference type="InterPro" id="IPR022813">
    <property type="entry name" value="SecD/SecF_arch_bac"/>
</dbReference>
<evidence type="ECO:0000256" key="7">
    <source>
        <dbReference type="ARBA" id="ARBA00022984"/>
    </source>
</evidence>
<dbReference type="InParanoid" id="B7P675"/>
<feature type="transmembrane region" description="Helical" evidence="11">
    <location>
        <begin position="93"/>
        <end position="117"/>
    </location>
</feature>
<dbReference type="PANTHER" id="PTHR30081">
    <property type="entry name" value="PROTEIN-EXPORT MEMBRANE PROTEIN SEC"/>
    <property type="match status" value="1"/>
</dbReference>
<evidence type="ECO:0000256" key="2">
    <source>
        <dbReference type="ARBA" id="ARBA00022448"/>
    </source>
</evidence>
<keyword evidence="2" id="KW-0813">Transport</keyword>
<evidence type="ECO:0000313" key="12">
    <source>
        <dbReference type="EMBL" id="EEC02097.1"/>
    </source>
</evidence>
<keyword evidence="14" id="KW-1185">Reference proteome</keyword>
<sequence length="175" mass="19046">GKKAGLIGFIAVCIFMVWSYGVLGLFANIALSLALLYILALLSLFQATLTLPGIAGIILTMGMAVDANVLIYERIKEELHKGVSNLYAIKTGFESAVVFTLLLLTLIVIIALIQIFMPQLMLFIAPGFHGKKEKFELTVFLCRITIPYLIFVSLTALLGGILNSVKKFAAFAFSP</sequence>
<accession>B7P675</accession>
<dbReference type="VEuPathDB" id="VectorBase:ISCW016031"/>
<keyword evidence="8 11" id="KW-1133">Transmembrane helix</keyword>
<comment type="subcellular location">
    <subcellularLocation>
        <location evidence="1">Cell membrane</location>
        <topology evidence="1">Multi-pass membrane protein</topology>
    </subcellularLocation>
</comment>
<evidence type="ECO:0000256" key="3">
    <source>
        <dbReference type="ARBA" id="ARBA00022475"/>
    </source>
</evidence>
<feature type="transmembrane region" description="Helical" evidence="11">
    <location>
        <begin position="6"/>
        <end position="23"/>
    </location>
</feature>
<organism>
    <name type="scientific">Ixodes scapularis</name>
    <name type="common">Black-legged tick</name>
    <name type="synonym">Deer tick</name>
    <dbReference type="NCBI Taxonomy" id="6945"/>
    <lineage>
        <taxon>Eukaryota</taxon>
        <taxon>Metazoa</taxon>
        <taxon>Ecdysozoa</taxon>
        <taxon>Arthropoda</taxon>
        <taxon>Chelicerata</taxon>
        <taxon>Arachnida</taxon>
        <taxon>Acari</taxon>
        <taxon>Parasitiformes</taxon>
        <taxon>Ixodida</taxon>
        <taxon>Ixodoidea</taxon>
        <taxon>Ixodidae</taxon>
        <taxon>Ixodinae</taxon>
        <taxon>Ixodes</taxon>
    </lineage>
</organism>
<dbReference type="GO" id="GO:0005886">
    <property type="term" value="C:plasma membrane"/>
    <property type="evidence" value="ECO:0007669"/>
    <property type="project" value="UniProtKB-SubCell"/>
</dbReference>
<dbReference type="Gene3D" id="1.20.1640.10">
    <property type="entry name" value="Multidrug efflux transporter AcrB transmembrane domain"/>
    <property type="match status" value="1"/>
</dbReference>
<protein>
    <submittedName>
        <fullName evidence="12 13">Uncharacterized protein</fullName>
    </submittedName>
</protein>